<protein>
    <submittedName>
        <fullName evidence="2">Uncharacterized protein</fullName>
    </submittedName>
</protein>
<reference evidence="2 3" key="1">
    <citation type="journal article" date="2019" name="PLoS ONE">
        <title>Pup mortality in New Zealand sea lions (Phocarctos hookeri) at Enderby Island, Auckland Islands, 2013-18.</title>
        <authorList>
            <person name="Michael S.A."/>
            <person name="Hayman D.T.S."/>
            <person name="Gray R."/>
            <person name="Zhang J."/>
            <person name="Rogers L."/>
            <person name="Roe W.D."/>
        </authorList>
    </citation>
    <scope>NUCLEOTIDE SEQUENCE [LARGE SCALE GENOMIC DNA]</scope>
    <source>
        <strain evidence="2 3">SM868</strain>
    </source>
</reference>
<feature type="chain" id="PRO_5032986448" evidence="1">
    <location>
        <begin position="20"/>
        <end position="101"/>
    </location>
</feature>
<evidence type="ECO:0000313" key="3">
    <source>
        <dbReference type="Proteomes" id="UP000442109"/>
    </source>
</evidence>
<dbReference type="AlphaFoldDB" id="A0A844M0S8"/>
<proteinExistence type="predicted"/>
<name>A0A844M0S8_9GAMM</name>
<keyword evidence="1" id="KW-0732">Signal</keyword>
<dbReference type="RefSeq" id="WP_155587143.1">
    <property type="nucleotide sequence ID" value="NZ_WFKQ01000004.1"/>
</dbReference>
<accession>A0A844M0S8</accession>
<sequence>MKKMFLMLALALSSNQVFANDWEMLAKDGYAAIAKTKLTNRTFDGCEYDKVYQLDVGLYFKCTRYKYLYRYNPDVYILKHAIHDSDKVVIADEEFHGVLLR</sequence>
<organism evidence="2 3">
    <name type="scientific">Psychrobacter sanguinis</name>
    <dbReference type="NCBI Taxonomy" id="861445"/>
    <lineage>
        <taxon>Bacteria</taxon>
        <taxon>Pseudomonadati</taxon>
        <taxon>Pseudomonadota</taxon>
        <taxon>Gammaproteobacteria</taxon>
        <taxon>Moraxellales</taxon>
        <taxon>Moraxellaceae</taxon>
        <taxon>Psychrobacter</taxon>
    </lineage>
</organism>
<evidence type="ECO:0000256" key="1">
    <source>
        <dbReference type="SAM" id="SignalP"/>
    </source>
</evidence>
<comment type="caution">
    <text evidence="2">The sequence shown here is derived from an EMBL/GenBank/DDBJ whole genome shotgun (WGS) entry which is preliminary data.</text>
</comment>
<dbReference type="OrthoDB" id="8913234at2"/>
<evidence type="ECO:0000313" key="2">
    <source>
        <dbReference type="EMBL" id="MUG32383.1"/>
    </source>
</evidence>
<feature type="signal peptide" evidence="1">
    <location>
        <begin position="1"/>
        <end position="19"/>
    </location>
</feature>
<dbReference type="EMBL" id="WFKQ01000004">
    <property type="protein sequence ID" value="MUG32383.1"/>
    <property type="molecule type" value="Genomic_DNA"/>
</dbReference>
<keyword evidence="3" id="KW-1185">Reference proteome</keyword>
<dbReference type="Proteomes" id="UP000442109">
    <property type="component" value="Unassembled WGS sequence"/>
</dbReference>
<gene>
    <name evidence="2" type="ORF">GB996_06200</name>
</gene>